<dbReference type="InterPro" id="IPR001138">
    <property type="entry name" value="Zn2Cys6_DnaBD"/>
</dbReference>
<keyword evidence="4" id="KW-1185">Reference proteome</keyword>
<dbReference type="GO" id="GO:0008270">
    <property type="term" value="F:zinc ion binding"/>
    <property type="evidence" value="ECO:0007669"/>
    <property type="project" value="InterPro"/>
</dbReference>
<dbReference type="GO" id="GO:0000981">
    <property type="term" value="F:DNA-binding transcription factor activity, RNA polymerase II-specific"/>
    <property type="evidence" value="ECO:0007669"/>
    <property type="project" value="InterPro"/>
</dbReference>
<organism evidence="3 4">
    <name type="scientific">Glarea lozoyensis (strain ATCC 20868 / MF5171)</name>
    <dbReference type="NCBI Taxonomy" id="1116229"/>
    <lineage>
        <taxon>Eukaryota</taxon>
        <taxon>Fungi</taxon>
        <taxon>Dikarya</taxon>
        <taxon>Ascomycota</taxon>
        <taxon>Pezizomycotina</taxon>
        <taxon>Leotiomycetes</taxon>
        <taxon>Helotiales</taxon>
        <taxon>Helotiaceae</taxon>
        <taxon>Glarea</taxon>
    </lineage>
</organism>
<dbReference type="AlphaFoldDB" id="S3D2X2"/>
<evidence type="ECO:0000256" key="1">
    <source>
        <dbReference type="ARBA" id="ARBA00023242"/>
    </source>
</evidence>
<feature type="region of interest" description="Disordered" evidence="2">
    <location>
        <begin position="275"/>
        <end position="306"/>
    </location>
</feature>
<gene>
    <name evidence="3" type="ORF">GLAREA_05844</name>
</gene>
<proteinExistence type="predicted"/>
<dbReference type="HOGENOM" id="CLU_357162_0_0_1"/>
<dbReference type="PANTHER" id="PTHR35392">
    <property type="entry name" value="ZN(II)2CYS6 TRANSCRIPTION FACTOR (EUROFUNG)-RELATED-RELATED"/>
    <property type="match status" value="1"/>
</dbReference>
<dbReference type="eggNOG" id="ENOG502SFBR">
    <property type="taxonomic scope" value="Eukaryota"/>
</dbReference>
<dbReference type="InterPro" id="IPR052973">
    <property type="entry name" value="Fungal_sec-metab_reg_TF"/>
</dbReference>
<reference evidence="3 4" key="1">
    <citation type="journal article" date="2013" name="BMC Genomics">
        <title>Genomics-driven discovery of the pneumocandin biosynthetic gene cluster in the fungus Glarea lozoyensis.</title>
        <authorList>
            <person name="Chen L."/>
            <person name="Yue Q."/>
            <person name="Zhang X."/>
            <person name="Xiang M."/>
            <person name="Wang C."/>
            <person name="Li S."/>
            <person name="Che Y."/>
            <person name="Ortiz-Lopez F.J."/>
            <person name="Bills G.F."/>
            <person name="Liu X."/>
            <person name="An Z."/>
        </authorList>
    </citation>
    <scope>NUCLEOTIDE SEQUENCE [LARGE SCALE GENOMIC DNA]</scope>
    <source>
        <strain evidence="4">ATCC 20868 / MF5171</strain>
    </source>
</reference>
<protein>
    <recommendedName>
        <fullName evidence="5">Zn(2)-C6 fungal-type domain-containing protein</fullName>
    </recommendedName>
</protein>
<dbReference type="KEGG" id="glz:GLAREA_05844"/>
<feature type="compositionally biased region" description="Basic residues" evidence="2">
    <location>
        <begin position="288"/>
        <end position="298"/>
    </location>
</feature>
<dbReference type="OrthoDB" id="4226666at2759"/>
<dbReference type="Proteomes" id="UP000016922">
    <property type="component" value="Unassembled WGS sequence"/>
</dbReference>
<dbReference type="GeneID" id="19464898"/>
<evidence type="ECO:0000313" key="3">
    <source>
        <dbReference type="EMBL" id="EPE32832.1"/>
    </source>
</evidence>
<feature type="compositionally biased region" description="Polar residues" evidence="2">
    <location>
        <begin position="704"/>
        <end position="714"/>
    </location>
</feature>
<feature type="region of interest" description="Disordered" evidence="2">
    <location>
        <begin position="321"/>
        <end position="340"/>
    </location>
</feature>
<dbReference type="CDD" id="cd00067">
    <property type="entry name" value="GAL4"/>
    <property type="match status" value="1"/>
</dbReference>
<dbReference type="PANTHER" id="PTHR35392:SF5">
    <property type="entry name" value="ZN(2)-C6 FUNGAL-TYPE DOMAIN-CONTAINING PROTEIN"/>
    <property type="match status" value="1"/>
</dbReference>
<sequence>MQSSPTCVYHLPRTQLRATDMIFETEYPFYASTSRDMFWGRPAATEGLGSHGAAGGYPLMTEKQGSHTPTSSIINIGPEITMTTPGTMGSYVMVHKRAGSNVSNRTSPVGSDRQGAYSVPSHGSAAEWTHAEHTVEMDLDDEHYGMPHDTKAILFNNMSGPESAPVYHAYSPEARLSPHGASPTPQEYNSHVHASSSASAAYIVNHQHVVPSYSGPSMLGELSDAPWTHMHPRDSQDNYQQAFVGFTPSPRPVPEQNTDAHRPSASFQVIEFAANNNLKSKKTENRSRRPKATSKPKAKTTEHGWEHHSVIQRGGVQLMTKPEEKPVQRSGIRRGKLDPDAAEKARKIRRMTACWNCWIQKVPCSVGQPCERCKKQSAPGSGQLCLRTHFKEYDEVFFPEYLHAHFKKRQIEELISENTSGWTDYVYEVDIQTGACFKPMRLVVNSFAPKTIELQYQNRLPTSLENGGPWPIHQTSANIGLMGMSTTVLKEICREHVEEMVDNPDYALQVTTEDSCPIPCTILVAAQEYYKVTGNPLIGQALMLHSIHYFLKSFPTLTEESVNKVYPDMEIFGAPRERYLCSRLLNRQIKYAMHKLSQDITIEVLEGLERTMRSRTKDSWGTSFCAFLVLCLCMEGLQIAADTFVVCDIQKGGSSPATLTRGHSLSACQKIDDNPFSQCKKLFHDIYRSHRETQRPGREGGFNPLQNLANNSETGLDSEADTMVRSIFQTVMSSYHDIIAVADNPPIISESDPGIDPFQIKKNGAGRLVANFLRSFFPVNWQPER</sequence>
<name>S3D2X2_GLAL2</name>
<feature type="region of interest" description="Disordered" evidence="2">
    <location>
        <begin position="101"/>
        <end position="121"/>
    </location>
</feature>
<evidence type="ECO:0008006" key="5">
    <source>
        <dbReference type="Google" id="ProtNLM"/>
    </source>
</evidence>
<evidence type="ECO:0000313" key="4">
    <source>
        <dbReference type="Proteomes" id="UP000016922"/>
    </source>
</evidence>
<dbReference type="RefSeq" id="XP_008079449.1">
    <property type="nucleotide sequence ID" value="XM_008081258.1"/>
</dbReference>
<keyword evidence="1" id="KW-0539">Nucleus</keyword>
<evidence type="ECO:0000256" key="2">
    <source>
        <dbReference type="SAM" id="MobiDB-lite"/>
    </source>
</evidence>
<accession>S3D2X2</accession>
<dbReference type="EMBL" id="KE145358">
    <property type="protein sequence ID" value="EPE32832.1"/>
    <property type="molecule type" value="Genomic_DNA"/>
</dbReference>
<feature type="region of interest" description="Disordered" evidence="2">
    <location>
        <begin position="693"/>
        <end position="714"/>
    </location>
</feature>
<dbReference type="STRING" id="1116229.S3D2X2"/>